<reference evidence="1" key="1">
    <citation type="journal article" date="2015" name="Nature">
        <title>Complex archaea that bridge the gap between prokaryotes and eukaryotes.</title>
        <authorList>
            <person name="Spang A."/>
            <person name="Saw J.H."/>
            <person name="Jorgensen S.L."/>
            <person name="Zaremba-Niedzwiedzka K."/>
            <person name="Martijn J."/>
            <person name="Lind A.E."/>
            <person name="van Eijk R."/>
            <person name="Schleper C."/>
            <person name="Guy L."/>
            <person name="Ettema T.J."/>
        </authorList>
    </citation>
    <scope>NUCLEOTIDE SEQUENCE</scope>
</reference>
<dbReference type="AlphaFoldDB" id="A0A0F9R9F1"/>
<gene>
    <name evidence="1" type="ORF">LCGC14_1000020</name>
</gene>
<proteinExistence type="predicted"/>
<dbReference type="Gene3D" id="3.30.1370.110">
    <property type="match status" value="1"/>
</dbReference>
<evidence type="ECO:0000313" key="1">
    <source>
        <dbReference type="EMBL" id="KKN14053.1"/>
    </source>
</evidence>
<accession>A0A0F9R9F1</accession>
<organism evidence="1">
    <name type="scientific">marine sediment metagenome</name>
    <dbReference type="NCBI Taxonomy" id="412755"/>
    <lineage>
        <taxon>unclassified sequences</taxon>
        <taxon>metagenomes</taxon>
        <taxon>ecological metagenomes</taxon>
    </lineage>
</organism>
<sequence>MISDLHGFGLFDAIEEIVEILEICVSSREYILLIIHGYRRGQVLKNYFQSKKFLRDMANEGYQLKELKHPNPGASMFKII</sequence>
<dbReference type="SUPFAM" id="SSF160443">
    <property type="entry name" value="SMR domain-like"/>
    <property type="match status" value="1"/>
</dbReference>
<name>A0A0F9R9F1_9ZZZZ</name>
<comment type="caution">
    <text evidence="1">The sequence shown here is derived from an EMBL/GenBank/DDBJ whole genome shotgun (WGS) entry which is preliminary data.</text>
</comment>
<dbReference type="EMBL" id="LAZR01003857">
    <property type="protein sequence ID" value="KKN14053.1"/>
    <property type="molecule type" value="Genomic_DNA"/>
</dbReference>
<evidence type="ECO:0008006" key="2">
    <source>
        <dbReference type="Google" id="ProtNLM"/>
    </source>
</evidence>
<protein>
    <recommendedName>
        <fullName evidence="2">Smr domain-containing protein</fullName>
    </recommendedName>
</protein>
<dbReference type="InterPro" id="IPR036063">
    <property type="entry name" value="Smr_dom_sf"/>
</dbReference>